<dbReference type="EC" id="2.7.7.65" evidence="1"/>
<evidence type="ECO:0000259" key="4">
    <source>
        <dbReference type="PROSITE" id="PS50887"/>
    </source>
</evidence>
<comment type="caution">
    <text evidence="5">The sequence shown here is derived from an EMBL/GenBank/DDBJ whole genome shotgun (WGS) entry which is preliminary data.</text>
</comment>
<organism evidence="5 6">
    <name type="scientific">Novosphingobium mangrovi</name>
    <name type="common">ex Hu et al. 2023</name>
    <dbReference type="NCBI Taxonomy" id="2930094"/>
    <lineage>
        <taxon>Bacteria</taxon>
        <taxon>Pseudomonadati</taxon>
        <taxon>Pseudomonadota</taxon>
        <taxon>Alphaproteobacteria</taxon>
        <taxon>Sphingomonadales</taxon>
        <taxon>Sphingomonadaceae</taxon>
        <taxon>Novosphingobium</taxon>
    </lineage>
</organism>
<dbReference type="PROSITE" id="PS50887">
    <property type="entry name" value="GGDEF"/>
    <property type="match status" value="1"/>
</dbReference>
<dbReference type="InterPro" id="IPR043128">
    <property type="entry name" value="Rev_trsase/Diguanyl_cyclase"/>
</dbReference>
<reference evidence="5" key="1">
    <citation type="submission" date="2022-03" db="EMBL/GenBank/DDBJ databases">
        <title>Identification of a novel bacterium isolated from mangrove sediments.</title>
        <authorList>
            <person name="Pan X."/>
        </authorList>
    </citation>
    <scope>NUCLEOTIDE SEQUENCE</scope>
    <source>
        <strain evidence="5">B2637</strain>
    </source>
</reference>
<dbReference type="SMART" id="SM00267">
    <property type="entry name" value="GGDEF"/>
    <property type="match status" value="1"/>
</dbReference>
<keyword evidence="3" id="KW-0472">Membrane</keyword>
<dbReference type="EMBL" id="JALHAT010000016">
    <property type="protein sequence ID" value="MCJ1961144.1"/>
    <property type="molecule type" value="Genomic_DNA"/>
</dbReference>
<evidence type="ECO:0000313" key="5">
    <source>
        <dbReference type="EMBL" id="MCJ1961144.1"/>
    </source>
</evidence>
<name>A0ABT0AD90_9SPHN</name>
<dbReference type="SUPFAM" id="SSF55073">
    <property type="entry name" value="Nucleotide cyclase"/>
    <property type="match status" value="1"/>
</dbReference>
<dbReference type="InterPro" id="IPR000160">
    <property type="entry name" value="GGDEF_dom"/>
</dbReference>
<feature type="transmembrane region" description="Helical" evidence="3">
    <location>
        <begin position="84"/>
        <end position="102"/>
    </location>
</feature>
<gene>
    <name evidence="5" type="ORF">MTR65_10660</name>
</gene>
<sequence length="386" mass="43119">MPLILNFVFFRILRQRFILWHAAAVLAMLTQTLVSSGLINRFVRLSVTELCLLSTLSWAFMVIATLRFFIDLIEPETLTARQRFAVELLCPWFLFWSGYYFFADGVLLPSVAPLYYMSFLPIIATLLATIVLSALRGSRLVWFQIVGWTPLMLLGIARNLSILGLTDAPLGMMVEQHFAIAFEVAVTTLGVAERIMTIRLQRDHALAEARFQANLALHDPLTGLFNRRAIEEKFDTLLRTGFHTMAALDIDHFKAINDTHGHAAGDEVLRAVGRALAGDKDILTVRLGGEEFLLLLRGEDALERAERLRQAIPSRVAKEHTGLRKLVTASMGVYRLDMTCGHVPSFTEVYTACDELLYAAKAAGRDCVRSNVSIAPLPTTRLELVG</sequence>
<evidence type="ECO:0000256" key="3">
    <source>
        <dbReference type="SAM" id="Phobius"/>
    </source>
</evidence>
<dbReference type="Pfam" id="PF00990">
    <property type="entry name" value="GGDEF"/>
    <property type="match status" value="1"/>
</dbReference>
<dbReference type="PANTHER" id="PTHR45138:SF9">
    <property type="entry name" value="DIGUANYLATE CYCLASE DGCM-RELATED"/>
    <property type="match status" value="1"/>
</dbReference>
<evidence type="ECO:0000313" key="6">
    <source>
        <dbReference type="Proteomes" id="UP001162802"/>
    </source>
</evidence>
<dbReference type="InterPro" id="IPR011623">
    <property type="entry name" value="7TMR_DISM_rcpt_extracell_dom1"/>
</dbReference>
<proteinExistence type="predicted"/>
<dbReference type="PANTHER" id="PTHR45138">
    <property type="entry name" value="REGULATORY COMPONENTS OF SENSORY TRANSDUCTION SYSTEM"/>
    <property type="match status" value="1"/>
</dbReference>
<dbReference type="NCBIfam" id="TIGR00254">
    <property type="entry name" value="GGDEF"/>
    <property type="match status" value="1"/>
</dbReference>
<evidence type="ECO:0000256" key="1">
    <source>
        <dbReference type="ARBA" id="ARBA00012528"/>
    </source>
</evidence>
<protein>
    <recommendedName>
        <fullName evidence="1">diguanylate cyclase</fullName>
        <ecNumber evidence="1">2.7.7.65</ecNumber>
    </recommendedName>
</protein>
<dbReference type="CDD" id="cd01949">
    <property type="entry name" value="GGDEF"/>
    <property type="match status" value="1"/>
</dbReference>
<dbReference type="Pfam" id="PF07695">
    <property type="entry name" value="7TMR-DISM_7TM"/>
    <property type="match status" value="1"/>
</dbReference>
<evidence type="ECO:0000256" key="2">
    <source>
        <dbReference type="ARBA" id="ARBA00034247"/>
    </source>
</evidence>
<dbReference type="Proteomes" id="UP001162802">
    <property type="component" value="Unassembled WGS sequence"/>
</dbReference>
<feature type="transmembrane region" description="Helical" evidence="3">
    <location>
        <begin position="140"/>
        <end position="157"/>
    </location>
</feature>
<keyword evidence="3" id="KW-0812">Transmembrane</keyword>
<dbReference type="InterPro" id="IPR050469">
    <property type="entry name" value="Diguanylate_Cyclase"/>
</dbReference>
<accession>A0ABT0AD90</accession>
<feature type="domain" description="GGDEF" evidence="4">
    <location>
        <begin position="241"/>
        <end position="373"/>
    </location>
</feature>
<feature type="transmembrane region" description="Helical" evidence="3">
    <location>
        <begin position="114"/>
        <end position="135"/>
    </location>
</feature>
<feature type="transmembrane region" description="Helical" evidence="3">
    <location>
        <begin position="52"/>
        <end position="72"/>
    </location>
</feature>
<comment type="catalytic activity">
    <reaction evidence="2">
        <text>2 GTP = 3',3'-c-di-GMP + 2 diphosphate</text>
        <dbReference type="Rhea" id="RHEA:24898"/>
        <dbReference type="ChEBI" id="CHEBI:33019"/>
        <dbReference type="ChEBI" id="CHEBI:37565"/>
        <dbReference type="ChEBI" id="CHEBI:58805"/>
        <dbReference type="EC" id="2.7.7.65"/>
    </reaction>
</comment>
<keyword evidence="6" id="KW-1185">Reference proteome</keyword>
<keyword evidence="3" id="KW-1133">Transmembrane helix</keyword>
<dbReference type="Gene3D" id="3.30.70.270">
    <property type="match status" value="1"/>
</dbReference>
<dbReference type="InterPro" id="IPR029787">
    <property type="entry name" value="Nucleotide_cyclase"/>
</dbReference>